<protein>
    <recommendedName>
        <fullName evidence="1">AB hydrolase-1 domain-containing protein</fullName>
    </recommendedName>
</protein>
<evidence type="ECO:0000259" key="1">
    <source>
        <dbReference type="Pfam" id="PF00561"/>
    </source>
</evidence>
<dbReference type="EMBL" id="BNCQ01000056">
    <property type="protein sequence ID" value="GIM14336.1"/>
    <property type="molecule type" value="Genomic_DNA"/>
</dbReference>
<dbReference type="InterPro" id="IPR029058">
    <property type="entry name" value="AB_hydrolase_fold"/>
</dbReference>
<dbReference type="Proteomes" id="UP000722791">
    <property type="component" value="Unassembled WGS sequence"/>
</dbReference>
<dbReference type="OrthoDB" id="9988524at2759"/>
<evidence type="ECO:0000313" key="2">
    <source>
        <dbReference type="EMBL" id="GIL69130.1"/>
    </source>
</evidence>
<evidence type="ECO:0000313" key="4">
    <source>
        <dbReference type="Proteomes" id="UP000747110"/>
    </source>
</evidence>
<evidence type="ECO:0000313" key="3">
    <source>
        <dbReference type="EMBL" id="GIM14336.1"/>
    </source>
</evidence>
<organism evidence="2 4">
    <name type="scientific">Volvox reticuliferus</name>
    <dbReference type="NCBI Taxonomy" id="1737510"/>
    <lineage>
        <taxon>Eukaryota</taxon>
        <taxon>Viridiplantae</taxon>
        <taxon>Chlorophyta</taxon>
        <taxon>core chlorophytes</taxon>
        <taxon>Chlorophyceae</taxon>
        <taxon>CS clade</taxon>
        <taxon>Chlamydomonadales</taxon>
        <taxon>Volvocaceae</taxon>
        <taxon>Volvox</taxon>
    </lineage>
</organism>
<dbReference type="Pfam" id="PF00561">
    <property type="entry name" value="Abhydrolase_1"/>
    <property type="match status" value="1"/>
</dbReference>
<dbReference type="PANTHER" id="PTHR42886">
    <property type="entry name" value="RE40534P-RELATED"/>
    <property type="match status" value="1"/>
</dbReference>
<sequence length="337" mass="36359">MLRLPAGGHHPASQHYKLPHHPLARYLKRPSFTPYLVTCAQVSGSYDAYVGTGSHTHVGSLGGPPRAHGSGSKAAMTGASSTRILSFSNAHGERLAAKFVDAGSQDIVILCHGYATSKDGFLFPQLAVELASRGRSSLRFDFAGNGESEGAFSFGNYFREVGDLRAAVMFVRDTLNGNVPAIVGHSKGANVVLLYASRFDDVPYVVNIAGRSIMSRGIKERFGEDILLRLDQEGAVAQEVRASGGRRIKYLLTKESVDERMKLDMLAEATKIQAHVLTLHGSSDSVIPVEDAHELAARIPHHTLCVVEGADHNFRQPAVAEQLIQRVVEHLTSVSGL</sequence>
<gene>
    <name evidence="2" type="ORF">Vretifemale_122</name>
    <name evidence="3" type="ORF">Vretimale_17211</name>
</gene>
<proteinExistence type="predicted"/>
<dbReference type="InterPro" id="IPR000073">
    <property type="entry name" value="AB_hydrolase_1"/>
</dbReference>
<dbReference type="PANTHER" id="PTHR42886:SF53">
    <property type="entry name" value="ALPHA_BETA-HYDROLASES SUPERFAMILY PROTEIN"/>
    <property type="match status" value="1"/>
</dbReference>
<dbReference type="EMBL" id="BNCP01000001">
    <property type="protein sequence ID" value="GIL69130.1"/>
    <property type="molecule type" value="Genomic_DNA"/>
</dbReference>
<accession>A0A8J4BXF1</accession>
<reference evidence="2" key="1">
    <citation type="journal article" date="2021" name="Proc. Natl. Acad. Sci. U.S.A.">
        <title>Three genomes in the algal genus Volvox reveal the fate of a haploid sex-determining region after a transition to homothallism.</title>
        <authorList>
            <person name="Yamamoto K."/>
            <person name="Hamaji T."/>
            <person name="Kawai-Toyooka H."/>
            <person name="Matsuzaki R."/>
            <person name="Takahashi F."/>
            <person name="Nishimura Y."/>
            <person name="Kawachi M."/>
            <person name="Noguchi H."/>
            <person name="Minakuchi Y."/>
            <person name="Umen J.G."/>
            <person name="Toyoda A."/>
            <person name="Nozaki H."/>
        </authorList>
    </citation>
    <scope>NUCLEOTIDE SEQUENCE</scope>
    <source>
        <strain evidence="3">NIES-3785</strain>
        <strain evidence="2">NIES-3786</strain>
    </source>
</reference>
<dbReference type="Gene3D" id="3.40.50.1820">
    <property type="entry name" value="alpha/beta hydrolase"/>
    <property type="match status" value="1"/>
</dbReference>
<feature type="domain" description="AB hydrolase-1" evidence="1">
    <location>
        <begin position="107"/>
        <end position="210"/>
    </location>
</feature>
<dbReference type="SUPFAM" id="SSF53474">
    <property type="entry name" value="alpha/beta-Hydrolases"/>
    <property type="match status" value="1"/>
</dbReference>
<name>A0A8J4BXF1_9CHLO</name>
<keyword evidence="4" id="KW-1185">Reference proteome</keyword>
<dbReference type="AlphaFoldDB" id="A0A8J4BXF1"/>
<dbReference type="Proteomes" id="UP000747110">
    <property type="component" value="Unassembled WGS sequence"/>
</dbReference>
<comment type="caution">
    <text evidence="2">The sequence shown here is derived from an EMBL/GenBank/DDBJ whole genome shotgun (WGS) entry which is preliminary data.</text>
</comment>